<keyword evidence="9 14" id="KW-0560">Oxidoreductase</keyword>
<evidence type="ECO:0000256" key="11">
    <source>
        <dbReference type="ARBA" id="ARBA00023098"/>
    </source>
</evidence>
<dbReference type="Proteomes" id="UP000326396">
    <property type="component" value="Linkage Group LG19"/>
</dbReference>
<comment type="similarity">
    <text evidence="4 14">Belongs to the fatty acid desaturase type 1 family.</text>
</comment>
<comment type="cofactor">
    <cofactor evidence="14">
        <name>Fe(2+)</name>
        <dbReference type="ChEBI" id="CHEBI:29033"/>
    </cofactor>
</comment>
<keyword evidence="13" id="KW-0687">Ribonucleoprotein</keyword>
<organism evidence="17 18">
    <name type="scientific">Mikania micrantha</name>
    <name type="common">bitter vine</name>
    <dbReference type="NCBI Taxonomy" id="192012"/>
    <lineage>
        <taxon>Eukaryota</taxon>
        <taxon>Viridiplantae</taxon>
        <taxon>Streptophyta</taxon>
        <taxon>Embryophyta</taxon>
        <taxon>Tracheophyta</taxon>
        <taxon>Spermatophyta</taxon>
        <taxon>Magnoliopsida</taxon>
        <taxon>eudicotyledons</taxon>
        <taxon>Gunneridae</taxon>
        <taxon>Pentapetalae</taxon>
        <taxon>asterids</taxon>
        <taxon>campanulids</taxon>
        <taxon>Asterales</taxon>
        <taxon>Asteraceae</taxon>
        <taxon>Asteroideae</taxon>
        <taxon>Heliantheae alliance</taxon>
        <taxon>Eupatorieae</taxon>
        <taxon>Mikania</taxon>
    </lineage>
</organism>
<keyword evidence="14" id="KW-0275">Fatty acid biosynthesis</keyword>
<dbReference type="Gene3D" id="3.30.420.80">
    <property type="entry name" value="Ribosomal protein S11"/>
    <property type="match status" value="1"/>
</dbReference>
<feature type="transmembrane region" description="Helical" evidence="15">
    <location>
        <begin position="70"/>
        <end position="90"/>
    </location>
</feature>
<evidence type="ECO:0000313" key="17">
    <source>
        <dbReference type="EMBL" id="KAD4889238.1"/>
    </source>
</evidence>
<evidence type="ECO:0000256" key="15">
    <source>
        <dbReference type="SAM" id="Phobius"/>
    </source>
</evidence>
<proteinExistence type="inferred from homology"/>
<evidence type="ECO:0000256" key="7">
    <source>
        <dbReference type="ARBA" id="ARBA00022980"/>
    </source>
</evidence>
<evidence type="ECO:0000256" key="4">
    <source>
        <dbReference type="ARBA" id="ARBA00009295"/>
    </source>
</evidence>
<comment type="domain">
    <text evidence="14">The histidine box domains are involved in binding the catalytic metal ions.</text>
</comment>
<dbReference type="InterPro" id="IPR005804">
    <property type="entry name" value="FA_desaturase_dom"/>
</dbReference>
<keyword evidence="8 15" id="KW-1133">Transmembrane helix</keyword>
<evidence type="ECO:0000256" key="13">
    <source>
        <dbReference type="ARBA" id="ARBA00023274"/>
    </source>
</evidence>
<protein>
    <recommendedName>
        <fullName evidence="16">Fatty acid desaturase domain-containing protein</fullName>
    </recommendedName>
</protein>
<comment type="similarity">
    <text evidence="3">Belongs to the universal ribosomal protein uS11 family.</text>
</comment>
<keyword evidence="12 15" id="KW-0472">Membrane</keyword>
<evidence type="ECO:0000256" key="2">
    <source>
        <dbReference type="ARBA" id="ARBA00005189"/>
    </source>
</evidence>
<evidence type="ECO:0000256" key="14">
    <source>
        <dbReference type="RuleBase" id="RU000581"/>
    </source>
</evidence>
<evidence type="ECO:0000256" key="6">
    <source>
        <dbReference type="ARBA" id="ARBA00022832"/>
    </source>
</evidence>
<evidence type="ECO:0000256" key="3">
    <source>
        <dbReference type="ARBA" id="ARBA00006194"/>
    </source>
</evidence>
<comment type="subcellular location">
    <subcellularLocation>
        <location evidence="1">Membrane</location>
        <topology evidence="1">Multi-pass membrane protein</topology>
    </subcellularLocation>
</comment>
<feature type="domain" description="Fatty acid desaturase" evidence="16">
    <location>
        <begin position="71"/>
        <end position="280"/>
    </location>
</feature>
<dbReference type="CDD" id="cd03505">
    <property type="entry name" value="Delta9-FADS-like"/>
    <property type="match status" value="1"/>
</dbReference>
<evidence type="ECO:0000313" key="18">
    <source>
        <dbReference type="Proteomes" id="UP000326396"/>
    </source>
</evidence>
<evidence type="ECO:0000256" key="9">
    <source>
        <dbReference type="ARBA" id="ARBA00023002"/>
    </source>
</evidence>
<evidence type="ECO:0000259" key="16">
    <source>
        <dbReference type="Pfam" id="PF00487"/>
    </source>
</evidence>
<reference evidence="17 18" key="1">
    <citation type="submission" date="2019-05" db="EMBL/GenBank/DDBJ databases">
        <title>Mikania micrantha, genome provides insights into the molecular mechanism of rapid growth.</title>
        <authorList>
            <person name="Liu B."/>
        </authorList>
    </citation>
    <scope>NUCLEOTIDE SEQUENCE [LARGE SCALE GENOMIC DNA]</scope>
    <source>
        <strain evidence="17">NLD-2019</strain>
        <tissue evidence="17">Leaf</tissue>
    </source>
</reference>
<dbReference type="PANTHER" id="PTHR11351:SF85">
    <property type="entry name" value="ACYL-COA DESATURASE"/>
    <property type="match status" value="1"/>
</dbReference>
<dbReference type="Pfam" id="PF00411">
    <property type="entry name" value="Ribosomal_S11"/>
    <property type="match status" value="1"/>
</dbReference>
<evidence type="ECO:0000256" key="5">
    <source>
        <dbReference type="ARBA" id="ARBA00022692"/>
    </source>
</evidence>
<keyword evidence="14" id="KW-0444">Lipid biosynthesis</keyword>
<dbReference type="InterPro" id="IPR015876">
    <property type="entry name" value="Acyl-CoA_DS"/>
</dbReference>
<dbReference type="OrthoDB" id="10260134at2759"/>
<dbReference type="GO" id="GO:0005840">
    <property type="term" value="C:ribosome"/>
    <property type="evidence" value="ECO:0007669"/>
    <property type="project" value="UniProtKB-KW"/>
</dbReference>
<dbReference type="InterPro" id="IPR036967">
    <property type="entry name" value="Ribosomal_uS11_sf"/>
</dbReference>
<keyword evidence="5 14" id="KW-0812">Transmembrane</keyword>
<dbReference type="PANTHER" id="PTHR11351">
    <property type="entry name" value="ACYL-COA DESATURASE"/>
    <property type="match status" value="1"/>
</dbReference>
<gene>
    <name evidence="17" type="ORF">E3N88_21311</name>
</gene>
<dbReference type="Pfam" id="PF00487">
    <property type="entry name" value="FA_desaturase"/>
    <property type="match status" value="1"/>
</dbReference>
<keyword evidence="7" id="KW-0689">Ribosomal protein</keyword>
<name>A0A5N6NM97_9ASTR</name>
<keyword evidence="18" id="KW-1185">Reference proteome</keyword>
<dbReference type="GO" id="GO:0006412">
    <property type="term" value="P:translation"/>
    <property type="evidence" value="ECO:0007669"/>
    <property type="project" value="InterPro"/>
</dbReference>
<evidence type="ECO:0000256" key="10">
    <source>
        <dbReference type="ARBA" id="ARBA00023004"/>
    </source>
</evidence>
<keyword evidence="10" id="KW-0408">Iron</keyword>
<accession>A0A5N6NM97</accession>
<comment type="caution">
    <text evidence="17">The sequence shown here is derived from an EMBL/GenBank/DDBJ whole genome shotgun (WGS) entry which is preliminary data.</text>
</comment>
<evidence type="ECO:0000256" key="12">
    <source>
        <dbReference type="ARBA" id="ARBA00023136"/>
    </source>
</evidence>
<sequence>MKKLLFSVSDIDGGNQSDHRKIPFSDVVVTGTRNQFLERKWRPIDIQVASWVLSVHVLSLFAPFTFTWDAFWVAFVGYLLTGLVGITLSYHRLLAHHSLKLPKWLEYTCVYFGVLAAQRDPIFWVSMHRYHHQFVDSEKDTHSPINGFWFSHMGWLFDSGYILEKYRERKNVEDLKKQGFYMFIRKTYMWHIVGCGALLYACGGFPYLVWGLGVRTVWVYHLTFLVNSACHIWGYQAWNTGDLSKNNWWVAMLTFGEGWHNNHHAFEFSARHGLEWWQIDISWYIIRVLRLKLVCYDMMHSSFFDDLTSSSPSSCGFRGTRRGTPFAAQTASANAIRAVVDQGMQRAEVMIKGPGLGRDASLRASFDVLDVSIFVEALGRMIS</sequence>
<dbReference type="SUPFAM" id="SSF53137">
    <property type="entry name" value="Translational machinery components"/>
    <property type="match status" value="1"/>
</dbReference>
<keyword evidence="11" id="KW-0443">Lipid metabolism</keyword>
<dbReference type="GO" id="GO:0005789">
    <property type="term" value="C:endoplasmic reticulum membrane"/>
    <property type="evidence" value="ECO:0007669"/>
    <property type="project" value="TreeGrafter"/>
</dbReference>
<evidence type="ECO:0000256" key="8">
    <source>
        <dbReference type="ARBA" id="ARBA00022989"/>
    </source>
</evidence>
<feature type="transmembrane region" description="Helical" evidence="15">
    <location>
        <begin position="44"/>
        <end position="64"/>
    </location>
</feature>
<dbReference type="AlphaFoldDB" id="A0A5N6NM97"/>
<dbReference type="GO" id="GO:0042761">
    <property type="term" value="P:very long-chain fatty acid biosynthetic process"/>
    <property type="evidence" value="ECO:0007669"/>
    <property type="project" value="TreeGrafter"/>
</dbReference>
<dbReference type="EMBL" id="SZYD01000011">
    <property type="protein sequence ID" value="KAD4889238.1"/>
    <property type="molecule type" value="Genomic_DNA"/>
</dbReference>
<dbReference type="GO" id="GO:1990904">
    <property type="term" value="C:ribonucleoprotein complex"/>
    <property type="evidence" value="ECO:0007669"/>
    <property type="project" value="UniProtKB-KW"/>
</dbReference>
<dbReference type="PRINTS" id="PR00075">
    <property type="entry name" value="FACDDSATRASE"/>
</dbReference>
<keyword evidence="6" id="KW-0276">Fatty acid metabolism</keyword>
<comment type="pathway">
    <text evidence="2">Lipid metabolism.</text>
</comment>
<evidence type="ECO:0000256" key="1">
    <source>
        <dbReference type="ARBA" id="ARBA00004141"/>
    </source>
</evidence>
<dbReference type="GO" id="GO:0003735">
    <property type="term" value="F:structural constituent of ribosome"/>
    <property type="evidence" value="ECO:0007669"/>
    <property type="project" value="InterPro"/>
</dbReference>
<dbReference type="InterPro" id="IPR001971">
    <property type="entry name" value="Ribosomal_uS11"/>
</dbReference>
<dbReference type="GO" id="GO:0016717">
    <property type="term" value="F:oxidoreductase activity, acting on paired donors, with oxidation of a pair of donors resulting in the reduction of molecular oxygen to two molecules of water"/>
    <property type="evidence" value="ECO:0007669"/>
    <property type="project" value="InterPro"/>
</dbReference>
<feature type="transmembrane region" description="Helical" evidence="15">
    <location>
        <begin position="188"/>
        <end position="212"/>
    </location>
</feature>